<organism evidence="1 2">
    <name type="scientific">Platysternon megacephalum</name>
    <name type="common">big-headed turtle</name>
    <dbReference type="NCBI Taxonomy" id="55544"/>
    <lineage>
        <taxon>Eukaryota</taxon>
        <taxon>Metazoa</taxon>
        <taxon>Chordata</taxon>
        <taxon>Craniata</taxon>
        <taxon>Vertebrata</taxon>
        <taxon>Euteleostomi</taxon>
        <taxon>Archelosauria</taxon>
        <taxon>Testudinata</taxon>
        <taxon>Testudines</taxon>
        <taxon>Cryptodira</taxon>
        <taxon>Durocryptodira</taxon>
        <taxon>Testudinoidea</taxon>
        <taxon>Platysternidae</taxon>
        <taxon>Platysternon</taxon>
    </lineage>
</organism>
<accession>A0A4D9DST6</accession>
<reference evidence="1 2" key="1">
    <citation type="submission" date="2019-04" db="EMBL/GenBank/DDBJ databases">
        <title>Draft genome of the big-headed turtle Platysternon megacephalum.</title>
        <authorList>
            <person name="Gong S."/>
        </authorList>
    </citation>
    <scope>NUCLEOTIDE SEQUENCE [LARGE SCALE GENOMIC DNA]</scope>
    <source>
        <strain evidence="1">DO16091913</strain>
        <tissue evidence="1">Muscle</tissue>
    </source>
</reference>
<dbReference type="AlphaFoldDB" id="A0A4D9DST6"/>
<evidence type="ECO:0000313" key="1">
    <source>
        <dbReference type="EMBL" id="TFK00189.1"/>
    </source>
</evidence>
<reference evidence="1 2" key="2">
    <citation type="submission" date="2019-04" db="EMBL/GenBank/DDBJ databases">
        <title>The genome sequence of big-headed turtle.</title>
        <authorList>
            <person name="Gong S."/>
        </authorList>
    </citation>
    <scope>NUCLEOTIDE SEQUENCE [LARGE SCALE GENOMIC DNA]</scope>
    <source>
        <strain evidence="1">DO16091913</strain>
        <tissue evidence="1">Muscle</tissue>
    </source>
</reference>
<keyword evidence="2" id="KW-1185">Reference proteome</keyword>
<comment type="caution">
    <text evidence="1">The sequence shown here is derived from an EMBL/GenBank/DDBJ whole genome shotgun (WGS) entry which is preliminary data.</text>
</comment>
<protein>
    <submittedName>
        <fullName evidence="1">Uncharacterized protein</fullName>
    </submittedName>
</protein>
<name>A0A4D9DST6_9SAUR</name>
<dbReference type="Proteomes" id="UP000297703">
    <property type="component" value="Unassembled WGS sequence"/>
</dbReference>
<dbReference type="EMBL" id="QXTE01000279">
    <property type="protein sequence ID" value="TFK00189.1"/>
    <property type="molecule type" value="Genomic_DNA"/>
</dbReference>
<proteinExistence type="predicted"/>
<sequence>MADFRPPRYAVENGTCWPGVSTASAVLRQLNPSAWVGLRGEVLPLPLAPLRLGAGLGVNGRIALPPPCALLYASQFVSAIGFDLGWVPAQDLCKQAPPCRAFEAWVGSAVPLPQPSPLPLLQPAVKMAPSSLERGADARRTPSKTACKVTRALGVLQTPPRSQGLASALESALTCFNPEQPIDPAHTLPQVKSVMQAGWSMGVCKHMATITS</sequence>
<evidence type="ECO:0000313" key="2">
    <source>
        <dbReference type="Proteomes" id="UP000297703"/>
    </source>
</evidence>
<gene>
    <name evidence="1" type="ORF">DR999_PMT17690</name>
</gene>